<organism evidence="2 3">
    <name type="scientific">Massilia aerilata</name>
    <dbReference type="NCBI Taxonomy" id="453817"/>
    <lineage>
        <taxon>Bacteria</taxon>
        <taxon>Pseudomonadati</taxon>
        <taxon>Pseudomonadota</taxon>
        <taxon>Betaproteobacteria</taxon>
        <taxon>Burkholderiales</taxon>
        <taxon>Oxalobacteraceae</taxon>
        <taxon>Telluria group</taxon>
        <taxon>Massilia</taxon>
    </lineage>
</organism>
<name>A0ABW0S126_9BURK</name>
<accession>A0ABW0S126</accession>
<evidence type="ECO:0000256" key="1">
    <source>
        <dbReference type="SAM" id="MobiDB-lite"/>
    </source>
</evidence>
<sequence>MTRLDLSLIEPAPKAKSKAAQIAELLPEIEEALAAGHSHLTIFEQIKNKIGLELSFGYYENTLHRLRQRKAAKNKVTPRPQAGVDRNQIPQAAIAVRPGNSNDAPTSKLQAALGEPVDDFFS</sequence>
<dbReference type="RefSeq" id="WP_379772420.1">
    <property type="nucleotide sequence ID" value="NZ_JBHSMZ010000014.1"/>
</dbReference>
<protein>
    <submittedName>
        <fullName evidence="2">Uncharacterized protein</fullName>
    </submittedName>
</protein>
<keyword evidence="3" id="KW-1185">Reference proteome</keyword>
<comment type="caution">
    <text evidence="2">The sequence shown here is derived from an EMBL/GenBank/DDBJ whole genome shotgun (WGS) entry which is preliminary data.</text>
</comment>
<gene>
    <name evidence="2" type="ORF">ACFPO9_16895</name>
</gene>
<proteinExistence type="predicted"/>
<feature type="region of interest" description="Disordered" evidence="1">
    <location>
        <begin position="95"/>
        <end position="122"/>
    </location>
</feature>
<reference evidence="3" key="1">
    <citation type="journal article" date="2019" name="Int. J. Syst. Evol. Microbiol.">
        <title>The Global Catalogue of Microorganisms (GCM) 10K type strain sequencing project: providing services to taxonomists for standard genome sequencing and annotation.</title>
        <authorList>
            <consortium name="The Broad Institute Genomics Platform"/>
            <consortium name="The Broad Institute Genome Sequencing Center for Infectious Disease"/>
            <person name="Wu L."/>
            <person name="Ma J."/>
        </authorList>
    </citation>
    <scope>NUCLEOTIDE SEQUENCE [LARGE SCALE GENOMIC DNA]</scope>
    <source>
        <strain evidence="3">CGMCC 4.5798</strain>
    </source>
</reference>
<feature type="compositionally biased region" description="Polar residues" evidence="1">
    <location>
        <begin position="99"/>
        <end position="109"/>
    </location>
</feature>
<dbReference type="Proteomes" id="UP001596086">
    <property type="component" value="Unassembled WGS sequence"/>
</dbReference>
<feature type="region of interest" description="Disordered" evidence="1">
    <location>
        <begin position="70"/>
        <end position="89"/>
    </location>
</feature>
<evidence type="ECO:0000313" key="3">
    <source>
        <dbReference type="Proteomes" id="UP001596086"/>
    </source>
</evidence>
<evidence type="ECO:0000313" key="2">
    <source>
        <dbReference type="EMBL" id="MFC5550194.1"/>
    </source>
</evidence>
<dbReference type="EMBL" id="JBHSMZ010000014">
    <property type="protein sequence ID" value="MFC5550194.1"/>
    <property type="molecule type" value="Genomic_DNA"/>
</dbReference>